<evidence type="ECO:0000256" key="14">
    <source>
        <dbReference type="ARBA" id="ARBA00031213"/>
    </source>
</evidence>
<dbReference type="FunFam" id="3.80.30.20:FF:000002">
    <property type="entry name" value="threonylcarbamoyladenosine tRNA methylthiotransferase isoform X2"/>
    <property type="match status" value="1"/>
</dbReference>
<evidence type="ECO:0000256" key="5">
    <source>
        <dbReference type="ARBA" id="ARBA00018810"/>
    </source>
</evidence>
<keyword evidence="16" id="KW-0472">Membrane</keyword>
<keyword evidence="11" id="KW-0408">Iron</keyword>
<evidence type="ECO:0000313" key="21">
    <source>
        <dbReference type="Proteomes" id="UP000002316"/>
    </source>
</evidence>
<name>C9ZR19_TRYB9</name>
<dbReference type="Proteomes" id="UP000002316">
    <property type="component" value="Chromosome 6"/>
</dbReference>
<dbReference type="Gene3D" id="3.40.50.12160">
    <property type="entry name" value="Methylthiotransferase, N-terminal domain"/>
    <property type="match status" value="1"/>
</dbReference>
<reference evidence="21" key="1">
    <citation type="journal article" date="2010" name="PLoS Negl. Trop. Dis.">
        <title>The genome sequence of Trypanosoma brucei gambiense, causative agent of chronic human african trypanosomiasis.</title>
        <authorList>
            <person name="Jackson A.P."/>
            <person name="Sanders M."/>
            <person name="Berry A."/>
            <person name="McQuillan J."/>
            <person name="Aslett M.A."/>
            <person name="Quail M.A."/>
            <person name="Chukualim B."/>
            <person name="Capewell P."/>
            <person name="MacLeod A."/>
            <person name="Melville S.E."/>
            <person name="Gibson W."/>
            <person name="Barry J.D."/>
            <person name="Berriman M."/>
            <person name="Hertz-Fowler C."/>
        </authorList>
    </citation>
    <scope>NUCLEOTIDE SEQUENCE [LARGE SCALE GENOMIC DNA]</scope>
    <source>
        <strain evidence="21">MHOM/CI/86/DAL972</strain>
    </source>
</reference>
<dbReference type="GO" id="GO:0046872">
    <property type="term" value="F:metal ion binding"/>
    <property type="evidence" value="ECO:0007669"/>
    <property type="project" value="UniProtKB-KW"/>
</dbReference>
<dbReference type="GO" id="GO:0035598">
    <property type="term" value="F:tRNA (N(6)-L-threonylcarbamoyladenosine(37)-C(2))-methylthiotransferase activity"/>
    <property type="evidence" value="ECO:0007669"/>
    <property type="project" value="UniProtKB-EC"/>
</dbReference>
<dbReference type="PROSITE" id="PS51918">
    <property type="entry name" value="RADICAL_SAM"/>
    <property type="match status" value="1"/>
</dbReference>
<dbReference type="GeneID" id="23861980"/>
<dbReference type="PANTHER" id="PTHR11918:SF45">
    <property type="entry name" value="THREONYLCARBAMOYLADENOSINE TRNA METHYLTHIOTRANSFERASE"/>
    <property type="match status" value="1"/>
</dbReference>
<dbReference type="SFLD" id="SFLDS00029">
    <property type="entry name" value="Radical_SAM"/>
    <property type="match status" value="1"/>
</dbReference>
<evidence type="ECO:0000259" key="18">
    <source>
        <dbReference type="PROSITE" id="PS51449"/>
    </source>
</evidence>
<dbReference type="InterPro" id="IPR007197">
    <property type="entry name" value="rSAM"/>
</dbReference>
<comment type="similarity">
    <text evidence="3">Belongs to the methylthiotransferase family. CDKAL1 subfamily.</text>
</comment>
<organism evidence="20 21">
    <name type="scientific">Trypanosoma brucei gambiense (strain MHOM/CI/86/DAL972)</name>
    <dbReference type="NCBI Taxonomy" id="679716"/>
    <lineage>
        <taxon>Eukaryota</taxon>
        <taxon>Discoba</taxon>
        <taxon>Euglenozoa</taxon>
        <taxon>Kinetoplastea</taxon>
        <taxon>Metakinetoplastina</taxon>
        <taxon>Trypanosomatida</taxon>
        <taxon>Trypanosomatidae</taxon>
        <taxon>Trypanosoma</taxon>
    </lineage>
</organism>
<dbReference type="InterPro" id="IPR006466">
    <property type="entry name" value="MiaB-like_arc_euk"/>
</dbReference>
<evidence type="ECO:0000256" key="4">
    <source>
        <dbReference type="ARBA" id="ARBA00013273"/>
    </source>
</evidence>
<gene>
    <name evidence="20" type="ORF">TbgDal_VI3270</name>
</gene>
<comment type="cofactor">
    <cofactor evidence="1">
        <name>[4Fe-4S] cluster</name>
        <dbReference type="ChEBI" id="CHEBI:49883"/>
    </cofactor>
</comment>
<sequence>MKRNSAREGDIEDFFCNSSLSAPRGNCAQNVNSRRRRVVREDYGPGIPGNATIFVHTFGCGHNVSDGEYMAGQLVESGYNVTDEFGQADAYLLNSCTVKNPSEEHFVSMMNRVRDTGKPLIVAGCVPQADPTNKQWGDVSVVGVRSIDRVSYVVQEALQGNCVRLLGETEDQRQSNDSNELPALDLPKVRRNKYIEIIPISVGCLNNCTYCKTKQARGDLRSYPVEVIVDRVREVVRDGVKEIRLTSEDSGAYGIDIGTDVVYLLQAVAVELEGTDVMLRVGMSNPPYLLRHVDGFATVLKHPNVYEFVHIPVQSGSDSILQTMLREYTVEEFFMCIDSIRAAVPKATVATDIICAFPGEGESEWQETMELCKRAKFEVINITRFYPRRNTPAAAMKQIPTDVAKHRTTELTNFFNSYRTFDSMVGEVHNVTLLETAHDKHHLVGHTKNYVQVLVDPAQARMGESVVVVITSATKYSVMGRVLRSRWERLSADAVGFATAPFRTRKGRIASALLMATAVGTVLLYWSSTRRRRCK</sequence>
<dbReference type="InterPro" id="IPR005839">
    <property type="entry name" value="Methylthiotransferase"/>
</dbReference>
<feature type="domain" description="MTTase N-terminal" evidence="18">
    <location>
        <begin position="51"/>
        <end position="159"/>
    </location>
</feature>
<dbReference type="GO" id="GO:0051539">
    <property type="term" value="F:4 iron, 4 sulfur cluster binding"/>
    <property type="evidence" value="ECO:0007669"/>
    <property type="project" value="UniProtKB-KW"/>
</dbReference>
<keyword evidence="10" id="KW-0479">Metal-binding</keyword>
<dbReference type="SMART" id="SM00729">
    <property type="entry name" value="Elp3"/>
    <property type="match status" value="1"/>
</dbReference>
<dbReference type="SUPFAM" id="SSF102114">
    <property type="entry name" value="Radical SAM enzymes"/>
    <property type="match status" value="1"/>
</dbReference>
<keyword evidence="16" id="KW-1133">Transmembrane helix</keyword>
<evidence type="ECO:0000259" key="17">
    <source>
        <dbReference type="PROSITE" id="PS50926"/>
    </source>
</evidence>
<dbReference type="Gene3D" id="3.80.30.20">
    <property type="entry name" value="tm_1862 like domain"/>
    <property type="match status" value="1"/>
</dbReference>
<dbReference type="SFLD" id="SFLDG01082">
    <property type="entry name" value="B12-binding_domain_containing"/>
    <property type="match status" value="1"/>
</dbReference>
<evidence type="ECO:0000313" key="20">
    <source>
        <dbReference type="EMBL" id="CBH11849.1"/>
    </source>
</evidence>
<dbReference type="InterPro" id="IPR023404">
    <property type="entry name" value="rSAM_horseshoe"/>
</dbReference>
<evidence type="ECO:0000256" key="16">
    <source>
        <dbReference type="SAM" id="Phobius"/>
    </source>
</evidence>
<dbReference type="NCBIfam" id="TIGR01578">
    <property type="entry name" value="MiaB-like-B"/>
    <property type="match status" value="1"/>
</dbReference>
<evidence type="ECO:0000259" key="19">
    <source>
        <dbReference type="PROSITE" id="PS51918"/>
    </source>
</evidence>
<dbReference type="InterPro" id="IPR038135">
    <property type="entry name" value="Methylthiotransferase_N_sf"/>
</dbReference>
<dbReference type="InterPro" id="IPR013848">
    <property type="entry name" value="Methylthiotransferase_N"/>
</dbReference>
<dbReference type="OrthoDB" id="2470at2759"/>
<accession>C9ZR19</accession>
<feature type="domain" description="Radical SAM core" evidence="19">
    <location>
        <begin position="190"/>
        <end position="422"/>
    </location>
</feature>
<evidence type="ECO:0000256" key="9">
    <source>
        <dbReference type="ARBA" id="ARBA00022694"/>
    </source>
</evidence>
<dbReference type="InterPro" id="IPR002792">
    <property type="entry name" value="TRAM_dom"/>
</dbReference>
<dbReference type="NCBIfam" id="TIGR00089">
    <property type="entry name" value="MiaB/RimO family radical SAM methylthiotransferase"/>
    <property type="match status" value="1"/>
</dbReference>
<dbReference type="GO" id="GO:0005783">
    <property type="term" value="C:endoplasmic reticulum"/>
    <property type="evidence" value="ECO:0007669"/>
    <property type="project" value="TreeGrafter"/>
</dbReference>
<keyword evidence="7" id="KW-0808">Transferase</keyword>
<keyword evidence="13" id="KW-0496">Mitochondrion</keyword>
<keyword evidence="8" id="KW-0949">S-adenosyl-L-methionine</keyword>
<keyword evidence="16" id="KW-0812">Transmembrane</keyword>
<dbReference type="EMBL" id="FN554969">
    <property type="protein sequence ID" value="CBH11849.1"/>
    <property type="molecule type" value="Genomic_DNA"/>
</dbReference>
<dbReference type="PANTHER" id="PTHR11918">
    <property type="entry name" value="RADICAL SAM PROTEINS"/>
    <property type="match status" value="1"/>
</dbReference>
<evidence type="ECO:0000256" key="12">
    <source>
        <dbReference type="ARBA" id="ARBA00023014"/>
    </source>
</evidence>
<evidence type="ECO:0000256" key="10">
    <source>
        <dbReference type="ARBA" id="ARBA00022723"/>
    </source>
</evidence>
<feature type="domain" description="TRAM" evidence="17">
    <location>
        <begin position="422"/>
        <end position="484"/>
    </location>
</feature>
<dbReference type="InterPro" id="IPR006638">
    <property type="entry name" value="Elp3/MiaA/NifB-like_rSAM"/>
</dbReference>
<dbReference type="InterPro" id="IPR020612">
    <property type="entry name" value="Methylthiotransferase_CS"/>
</dbReference>
<dbReference type="InterPro" id="IPR058240">
    <property type="entry name" value="rSAM_sf"/>
</dbReference>
<evidence type="ECO:0000256" key="1">
    <source>
        <dbReference type="ARBA" id="ARBA00001966"/>
    </source>
</evidence>
<feature type="transmembrane region" description="Helical" evidence="16">
    <location>
        <begin position="509"/>
        <end position="526"/>
    </location>
</feature>
<evidence type="ECO:0000256" key="3">
    <source>
        <dbReference type="ARBA" id="ARBA00008616"/>
    </source>
</evidence>
<dbReference type="Pfam" id="PF00919">
    <property type="entry name" value="UPF0004"/>
    <property type="match status" value="1"/>
</dbReference>
<comment type="catalytic activity">
    <reaction evidence="15">
        <text>N(6)-L-threonylcarbamoyladenosine(37) in tRNA + (sulfur carrier)-SH + AH2 + 2 S-adenosyl-L-methionine = 2-methylsulfanyl-N(6)-L-threonylcarbamoyladenosine(37) in tRNA + (sulfur carrier)-H + 5'-deoxyadenosine + L-methionine + A + S-adenosyl-L-homocysteine + 2 H(+)</text>
        <dbReference type="Rhea" id="RHEA:37075"/>
        <dbReference type="Rhea" id="RHEA-COMP:10163"/>
        <dbReference type="Rhea" id="RHEA-COMP:11092"/>
        <dbReference type="Rhea" id="RHEA-COMP:14737"/>
        <dbReference type="Rhea" id="RHEA-COMP:14739"/>
        <dbReference type="ChEBI" id="CHEBI:13193"/>
        <dbReference type="ChEBI" id="CHEBI:15378"/>
        <dbReference type="ChEBI" id="CHEBI:17319"/>
        <dbReference type="ChEBI" id="CHEBI:17499"/>
        <dbReference type="ChEBI" id="CHEBI:29917"/>
        <dbReference type="ChEBI" id="CHEBI:57844"/>
        <dbReference type="ChEBI" id="CHEBI:57856"/>
        <dbReference type="ChEBI" id="CHEBI:59789"/>
        <dbReference type="ChEBI" id="CHEBI:64428"/>
        <dbReference type="ChEBI" id="CHEBI:74418"/>
        <dbReference type="ChEBI" id="CHEBI:74420"/>
        <dbReference type="EC" id="2.8.4.5"/>
    </reaction>
</comment>
<proteinExistence type="inferred from homology"/>
<keyword evidence="9" id="KW-0819">tRNA processing</keyword>
<dbReference type="AlphaFoldDB" id="C9ZR19"/>
<dbReference type="PROSITE" id="PS50926">
    <property type="entry name" value="TRAM"/>
    <property type="match status" value="1"/>
</dbReference>
<dbReference type="PROSITE" id="PS51449">
    <property type="entry name" value="MTTASE_N"/>
    <property type="match status" value="1"/>
</dbReference>
<keyword evidence="12" id="KW-0411">Iron-sulfur</keyword>
<evidence type="ECO:0000256" key="7">
    <source>
        <dbReference type="ARBA" id="ARBA00022679"/>
    </source>
</evidence>
<dbReference type="VEuPathDB" id="TriTrypDB:Tbg972.6.3270"/>
<comment type="function">
    <text evidence="2">Catalyzes the methylthiolation of N6-threonylcarbamoyladenosine (t(6)A), leading to the formation of 2-methylthio-N6-threonylcarbamoyladenosine (ms(2)t(6)A) at position 37 in tRNAs that read codons beginning with adenine.</text>
</comment>
<evidence type="ECO:0000256" key="6">
    <source>
        <dbReference type="ARBA" id="ARBA00022485"/>
    </source>
</evidence>
<dbReference type="EC" id="2.8.4.5" evidence="4"/>
<evidence type="ECO:0000256" key="8">
    <source>
        <dbReference type="ARBA" id="ARBA00022691"/>
    </source>
</evidence>
<dbReference type="PROSITE" id="PS01278">
    <property type="entry name" value="MTTASE_RADICAL"/>
    <property type="match status" value="1"/>
</dbReference>
<evidence type="ECO:0000256" key="2">
    <source>
        <dbReference type="ARBA" id="ARBA00002399"/>
    </source>
</evidence>
<evidence type="ECO:0000256" key="13">
    <source>
        <dbReference type="ARBA" id="ARBA00023128"/>
    </source>
</evidence>
<keyword evidence="6" id="KW-0004">4Fe-4S</keyword>
<dbReference type="Pfam" id="PF01938">
    <property type="entry name" value="TRAM"/>
    <property type="match status" value="1"/>
</dbReference>
<evidence type="ECO:0000256" key="11">
    <source>
        <dbReference type="ARBA" id="ARBA00023004"/>
    </source>
</evidence>
<dbReference type="RefSeq" id="XP_011774134.1">
    <property type="nucleotide sequence ID" value="XM_011775832.1"/>
</dbReference>
<protein>
    <recommendedName>
        <fullName evidence="5">Threonylcarbamoyladenosine tRNA methylthiotransferase</fullName>
        <ecNumber evidence="4">2.8.4.5</ecNumber>
    </recommendedName>
    <alternativeName>
        <fullName evidence="14">tRNA-t(6)A37 methylthiotransferase</fullName>
    </alternativeName>
</protein>
<evidence type="ECO:0000256" key="15">
    <source>
        <dbReference type="ARBA" id="ARBA00051661"/>
    </source>
</evidence>
<dbReference type="Pfam" id="PF04055">
    <property type="entry name" value="Radical_SAM"/>
    <property type="match status" value="1"/>
</dbReference>
<dbReference type="KEGG" id="tbg:TbgDal_VI3270"/>